<protein>
    <submittedName>
        <fullName evidence="2">Branched-subunit amino acid aminotransferase/4-amino-4-deoxychorismate lyase</fullName>
    </submittedName>
</protein>
<dbReference type="Gene3D" id="3.20.10.10">
    <property type="entry name" value="D-amino Acid Aminotransferase, subunit A, domain 2"/>
    <property type="match status" value="1"/>
</dbReference>
<accession>A0ABS4TZ49</accession>
<organism evidence="2 3">
    <name type="scientific">Kibdelosporangium banguiense</name>
    <dbReference type="NCBI Taxonomy" id="1365924"/>
    <lineage>
        <taxon>Bacteria</taxon>
        <taxon>Bacillati</taxon>
        <taxon>Actinomycetota</taxon>
        <taxon>Actinomycetes</taxon>
        <taxon>Pseudonocardiales</taxon>
        <taxon>Pseudonocardiaceae</taxon>
        <taxon>Kibdelosporangium</taxon>
    </lineage>
</organism>
<comment type="similarity">
    <text evidence="1">Belongs to the class-IV pyridoxal-phosphate-dependent aminotransferase family.</text>
</comment>
<evidence type="ECO:0000313" key="3">
    <source>
        <dbReference type="Proteomes" id="UP001519332"/>
    </source>
</evidence>
<dbReference type="InterPro" id="IPR001544">
    <property type="entry name" value="Aminotrans_IV"/>
</dbReference>
<keyword evidence="3" id="KW-1185">Reference proteome</keyword>
<dbReference type="InterPro" id="IPR043132">
    <property type="entry name" value="BCAT-like_C"/>
</dbReference>
<dbReference type="InterPro" id="IPR036038">
    <property type="entry name" value="Aminotransferase-like"/>
</dbReference>
<dbReference type="Proteomes" id="UP001519332">
    <property type="component" value="Unassembled WGS sequence"/>
</dbReference>
<gene>
    <name evidence="2" type="ORF">JOF56_010072</name>
</gene>
<dbReference type="GO" id="GO:0016829">
    <property type="term" value="F:lyase activity"/>
    <property type="evidence" value="ECO:0007669"/>
    <property type="project" value="UniProtKB-KW"/>
</dbReference>
<keyword evidence="2" id="KW-0032">Aminotransferase</keyword>
<dbReference type="EMBL" id="JAGINW010000001">
    <property type="protein sequence ID" value="MBP2329687.1"/>
    <property type="molecule type" value="Genomic_DNA"/>
</dbReference>
<name>A0ABS4TZ49_9PSEU</name>
<sequence>MPGTDDEPLLVADSWLVLDGAVRAMQRHVDRFTRSCLALGVVTTVELQEFWSAAVAGLPRSGAWFPRAELVASGLQLRMRPAPVRGDSVQVWVPDKPDRRIHPDRKGPDIEALGQLRKEAEHHGAQEALLMTPDGVVVEASSSSVLWWEDDVLCAPPEGIPALPGITATLVWELAVELGIPTDRRARRPAELSGKEVWLLNALHGVRLVTGWAEDAITPGAGTRFSEWRERVEQSRVRLGGL</sequence>
<dbReference type="GO" id="GO:0008483">
    <property type="term" value="F:transaminase activity"/>
    <property type="evidence" value="ECO:0007669"/>
    <property type="project" value="UniProtKB-KW"/>
</dbReference>
<reference evidence="2 3" key="1">
    <citation type="submission" date="2021-03" db="EMBL/GenBank/DDBJ databases">
        <title>Sequencing the genomes of 1000 actinobacteria strains.</title>
        <authorList>
            <person name="Klenk H.-P."/>
        </authorList>
    </citation>
    <scope>NUCLEOTIDE SEQUENCE [LARGE SCALE GENOMIC DNA]</scope>
    <source>
        <strain evidence="2 3">DSM 46670</strain>
    </source>
</reference>
<dbReference type="PANTHER" id="PTHR42743:SF11">
    <property type="entry name" value="AMINODEOXYCHORISMATE LYASE"/>
    <property type="match status" value="1"/>
</dbReference>
<evidence type="ECO:0000313" key="2">
    <source>
        <dbReference type="EMBL" id="MBP2329687.1"/>
    </source>
</evidence>
<dbReference type="RefSeq" id="WP_209646405.1">
    <property type="nucleotide sequence ID" value="NZ_JAGINW010000001.1"/>
</dbReference>
<keyword evidence="2" id="KW-0456">Lyase</keyword>
<dbReference type="Pfam" id="PF01063">
    <property type="entry name" value="Aminotran_4"/>
    <property type="match status" value="1"/>
</dbReference>
<dbReference type="PANTHER" id="PTHR42743">
    <property type="entry name" value="AMINO-ACID AMINOTRANSFERASE"/>
    <property type="match status" value="1"/>
</dbReference>
<dbReference type="SUPFAM" id="SSF56752">
    <property type="entry name" value="D-aminoacid aminotransferase-like PLP-dependent enzymes"/>
    <property type="match status" value="1"/>
</dbReference>
<comment type="caution">
    <text evidence="2">The sequence shown here is derived from an EMBL/GenBank/DDBJ whole genome shotgun (WGS) entry which is preliminary data.</text>
</comment>
<evidence type="ECO:0000256" key="1">
    <source>
        <dbReference type="ARBA" id="ARBA00009320"/>
    </source>
</evidence>
<proteinExistence type="inferred from homology"/>
<keyword evidence="2" id="KW-0808">Transferase</keyword>
<dbReference type="InterPro" id="IPR050571">
    <property type="entry name" value="Class-IV_PLP-Dep_Aminotrnsfr"/>
</dbReference>